<evidence type="ECO:0008006" key="3">
    <source>
        <dbReference type="Google" id="ProtNLM"/>
    </source>
</evidence>
<reference evidence="1 2" key="1">
    <citation type="submission" date="2020-02" db="EMBL/GenBank/DDBJ databases">
        <title>Whole Genome Shotgun Sequence of Streptomyces sp. strain CWH03.</title>
        <authorList>
            <person name="Dohra H."/>
            <person name="Kodani S."/>
            <person name="Yamamura H."/>
        </authorList>
    </citation>
    <scope>NUCLEOTIDE SEQUENCE [LARGE SCALE GENOMIC DNA]</scope>
    <source>
        <strain evidence="1 2">CWH03</strain>
    </source>
</reference>
<protein>
    <recommendedName>
        <fullName evidence="3">HK97 gp10 family phage protein</fullName>
    </recommendedName>
</protein>
<proteinExistence type="predicted"/>
<gene>
    <name evidence="1" type="ORF">SCWH03_28660</name>
</gene>
<dbReference type="EMBL" id="BLLG01000006">
    <property type="protein sequence ID" value="GFH36635.1"/>
    <property type="molecule type" value="Genomic_DNA"/>
</dbReference>
<accession>A0A6A0AW37</accession>
<comment type="caution">
    <text evidence="1">The sequence shown here is derived from an EMBL/GenBank/DDBJ whole genome shotgun (WGS) entry which is preliminary data.</text>
</comment>
<evidence type="ECO:0000313" key="2">
    <source>
        <dbReference type="Proteomes" id="UP000484988"/>
    </source>
</evidence>
<dbReference type="Proteomes" id="UP000484988">
    <property type="component" value="Unassembled WGS sequence"/>
</dbReference>
<name>A0A6A0AW37_9ACTN</name>
<keyword evidence="2" id="KW-1185">Reference proteome</keyword>
<sequence length="116" mass="12644">MAPRYTLRFNGAAAARELRAAAARGLYHGAEHVLGESQEVVPLDEAALSRSGAASVDEGTLTAAVSYDTPYAAYQHERLDLRHAPGRTSKYLERPLNESVDQVRALLAAELRRALR</sequence>
<dbReference type="RefSeq" id="WP_173264470.1">
    <property type="nucleotide sequence ID" value="NZ_BLLG01000006.1"/>
</dbReference>
<evidence type="ECO:0000313" key="1">
    <source>
        <dbReference type="EMBL" id="GFH36635.1"/>
    </source>
</evidence>
<organism evidence="1 2">
    <name type="scientific">Streptomyces pacificus</name>
    <dbReference type="NCBI Taxonomy" id="2705029"/>
    <lineage>
        <taxon>Bacteria</taxon>
        <taxon>Bacillati</taxon>
        <taxon>Actinomycetota</taxon>
        <taxon>Actinomycetes</taxon>
        <taxon>Kitasatosporales</taxon>
        <taxon>Streptomycetaceae</taxon>
        <taxon>Streptomyces</taxon>
    </lineage>
</organism>
<dbReference type="AlphaFoldDB" id="A0A6A0AW37"/>